<name>A0A2S7KAR7_9PROT</name>
<comment type="caution">
    <text evidence="3">The sequence shown here is derived from an EMBL/GenBank/DDBJ whole genome shotgun (WGS) entry which is preliminary data.</text>
</comment>
<protein>
    <recommendedName>
        <fullName evidence="2">VanZ-like domain-containing protein</fullName>
    </recommendedName>
</protein>
<dbReference type="EMBL" id="PJCH01000001">
    <property type="protein sequence ID" value="PQA89614.1"/>
    <property type="molecule type" value="Genomic_DNA"/>
</dbReference>
<dbReference type="Pfam" id="PF04892">
    <property type="entry name" value="VanZ"/>
    <property type="match status" value="1"/>
</dbReference>
<feature type="transmembrane region" description="Helical" evidence="1">
    <location>
        <begin position="55"/>
        <end position="73"/>
    </location>
</feature>
<dbReference type="AlphaFoldDB" id="A0A2S7KAR7"/>
<feature type="transmembrane region" description="Helical" evidence="1">
    <location>
        <begin position="107"/>
        <end position="127"/>
    </location>
</feature>
<keyword evidence="1" id="KW-0812">Transmembrane</keyword>
<dbReference type="OrthoDB" id="10020603at2"/>
<accession>A0A2S7KAR7</accession>
<proteinExistence type="predicted"/>
<gene>
    <name evidence="3" type="ORF">CW354_01750</name>
</gene>
<dbReference type="InterPro" id="IPR006976">
    <property type="entry name" value="VanZ-like"/>
</dbReference>
<keyword evidence="4" id="KW-1185">Reference proteome</keyword>
<feature type="transmembrane region" description="Helical" evidence="1">
    <location>
        <begin position="80"/>
        <end position="101"/>
    </location>
</feature>
<keyword evidence="1" id="KW-0472">Membrane</keyword>
<evidence type="ECO:0000313" key="4">
    <source>
        <dbReference type="Proteomes" id="UP000239504"/>
    </source>
</evidence>
<evidence type="ECO:0000256" key="1">
    <source>
        <dbReference type="SAM" id="Phobius"/>
    </source>
</evidence>
<sequence>MRLSLMAARALFFLLFALVTFLTLTPDPDNTEPGFVVTRWISSALFGDDALADKVAHFLAYASLGALAFWAEVKVFSQRWGAWAALCLYGVLLEGLQGLGGVRDPEIADAVCNALGAAAGLGGAFLLSRLTGRFRLR</sequence>
<dbReference type="RefSeq" id="WP_104828316.1">
    <property type="nucleotide sequence ID" value="NZ_PJCH01000001.1"/>
</dbReference>
<evidence type="ECO:0000259" key="2">
    <source>
        <dbReference type="Pfam" id="PF04892"/>
    </source>
</evidence>
<feature type="domain" description="VanZ-like" evidence="2">
    <location>
        <begin position="36"/>
        <end position="126"/>
    </location>
</feature>
<organism evidence="3 4">
    <name type="scientific">Hyphococcus luteus</name>
    <dbReference type="NCBI Taxonomy" id="2058213"/>
    <lineage>
        <taxon>Bacteria</taxon>
        <taxon>Pseudomonadati</taxon>
        <taxon>Pseudomonadota</taxon>
        <taxon>Alphaproteobacteria</taxon>
        <taxon>Parvularculales</taxon>
        <taxon>Parvularculaceae</taxon>
        <taxon>Hyphococcus</taxon>
    </lineage>
</organism>
<dbReference type="Proteomes" id="UP000239504">
    <property type="component" value="Unassembled WGS sequence"/>
</dbReference>
<dbReference type="NCBIfam" id="NF037970">
    <property type="entry name" value="vanZ_1"/>
    <property type="match status" value="1"/>
</dbReference>
<reference evidence="3 4" key="1">
    <citation type="submission" date="2017-12" db="EMBL/GenBank/DDBJ databases">
        <authorList>
            <person name="Hurst M.R.H."/>
        </authorList>
    </citation>
    <scope>NUCLEOTIDE SEQUENCE [LARGE SCALE GENOMIC DNA]</scope>
    <source>
        <strain evidence="3 4">SY-3-19</strain>
    </source>
</reference>
<keyword evidence="1" id="KW-1133">Transmembrane helix</keyword>
<evidence type="ECO:0000313" key="3">
    <source>
        <dbReference type="EMBL" id="PQA89614.1"/>
    </source>
</evidence>